<dbReference type="EMBL" id="LXEQ01000045">
    <property type="protein sequence ID" value="OAT26557.1"/>
    <property type="molecule type" value="Genomic_DNA"/>
</dbReference>
<keyword evidence="2" id="KW-1185">Reference proteome</keyword>
<evidence type="ECO:0000313" key="1">
    <source>
        <dbReference type="EMBL" id="OAT26557.1"/>
    </source>
</evidence>
<organism evidence="1 2">
    <name type="scientific">Buttiauxella ferragutiae ATCC 51602</name>
    <dbReference type="NCBI Taxonomy" id="1354252"/>
    <lineage>
        <taxon>Bacteria</taxon>
        <taxon>Pseudomonadati</taxon>
        <taxon>Pseudomonadota</taxon>
        <taxon>Gammaproteobacteria</taxon>
        <taxon>Enterobacterales</taxon>
        <taxon>Enterobacteriaceae</taxon>
        <taxon>Buttiauxella</taxon>
    </lineage>
</organism>
<comment type="caution">
    <text evidence="1">The sequence shown here is derived from an EMBL/GenBank/DDBJ whole genome shotgun (WGS) entry which is preliminary data.</text>
</comment>
<gene>
    <name evidence="1" type="ORF">M976_02718</name>
</gene>
<reference evidence="1 2" key="1">
    <citation type="submission" date="2016-04" db="EMBL/GenBank/DDBJ databases">
        <title>ATOL: Assembling a taxonomically balanced genome-scale reconstruction of the evolutionary history of the Enterobacteriaceae.</title>
        <authorList>
            <person name="Plunkett G.III."/>
            <person name="Neeno-Eckwall E.C."/>
            <person name="Glasner J.D."/>
            <person name="Perna N.T."/>
        </authorList>
    </citation>
    <scope>NUCLEOTIDE SEQUENCE [LARGE SCALE GENOMIC DNA]</scope>
    <source>
        <strain evidence="1 2">ATCC 51602</strain>
    </source>
</reference>
<proteinExistence type="predicted"/>
<sequence length="116" mass="13286">MFLEQRAKLKASLAITRTNDTARRFNRLDETQKKVVFILANAASNLFHGMPQLTRNLLDVSFENLSEQEQQSLMLGIKRLAELADAMPWEFLDYAAPHHEIQALRDKTAMPESTIN</sequence>
<dbReference type="Proteomes" id="UP000078407">
    <property type="component" value="Unassembled WGS sequence"/>
</dbReference>
<protein>
    <recommendedName>
        <fullName evidence="3">Phage protein</fullName>
    </recommendedName>
</protein>
<accession>A0ABX2W6J2</accession>
<evidence type="ECO:0008006" key="3">
    <source>
        <dbReference type="Google" id="ProtNLM"/>
    </source>
</evidence>
<name>A0ABX2W6J2_9ENTR</name>
<evidence type="ECO:0000313" key="2">
    <source>
        <dbReference type="Proteomes" id="UP000078407"/>
    </source>
</evidence>